<feature type="region of interest" description="Disordered" evidence="1">
    <location>
        <begin position="231"/>
        <end position="272"/>
    </location>
</feature>
<accession>A0A7G5C4Y2</accession>
<evidence type="ECO:0000256" key="2">
    <source>
        <dbReference type="SAM" id="SignalP"/>
    </source>
</evidence>
<organism evidence="3 4">
    <name type="scientific">Cohnella cholangitidis</name>
    <dbReference type="NCBI Taxonomy" id="2598458"/>
    <lineage>
        <taxon>Bacteria</taxon>
        <taxon>Bacillati</taxon>
        <taxon>Bacillota</taxon>
        <taxon>Bacilli</taxon>
        <taxon>Bacillales</taxon>
        <taxon>Paenibacillaceae</taxon>
        <taxon>Cohnella</taxon>
    </lineage>
</organism>
<keyword evidence="4" id="KW-1185">Reference proteome</keyword>
<reference evidence="3 4" key="1">
    <citation type="submission" date="2019-07" db="EMBL/GenBank/DDBJ databases">
        <authorList>
            <person name="Kim J.K."/>
            <person name="Cheong H.-M."/>
            <person name="Choi Y."/>
            <person name="Hwang K.J."/>
            <person name="Lee S."/>
            <person name="Choi C."/>
        </authorList>
    </citation>
    <scope>NUCLEOTIDE SEQUENCE [LARGE SCALE GENOMIC DNA]</scope>
    <source>
        <strain evidence="3 4">KS 22</strain>
    </source>
</reference>
<feature type="signal peptide" evidence="2">
    <location>
        <begin position="1"/>
        <end position="25"/>
    </location>
</feature>
<dbReference type="Proteomes" id="UP000515679">
    <property type="component" value="Chromosome"/>
</dbReference>
<evidence type="ECO:0000313" key="3">
    <source>
        <dbReference type="EMBL" id="QMV44266.1"/>
    </source>
</evidence>
<sequence length="366" mass="40804">MNRKRLGWIAAILLTLLLVGCGSDADSTETSSTNEGKTVEGSQNQESRLQDEVTVGTIRIGDSDEKMLSELGIPISSAKLSDYSEEFTNGDDRTMYGYQEGTLYTVEGVVYQIDLSKQNAETKSGLAKWDDRAKALALYSKYEKAVANLHQLQILEDGYFFIVEFEGGDASEFSLIDAKYRIKPKLDAFGEAEKYRGTALHVNGFGSCGDLNVFRYVKELIDPSTGLWDGNEGSCYPHNKEQNESNPGTYDSAEQEDTAERSDGSQPTDSATEASLIDGFKGKWCDSDQMLCFEVAINDNETGGSLDYYQEQEPYEEKFRIPYMDEYEMVIELEAGASQVRLSLSDDKQSMAYESDFNTATMIRQD</sequence>
<proteinExistence type="predicted"/>
<dbReference type="RefSeq" id="WP_182300500.1">
    <property type="nucleotide sequence ID" value="NZ_CP041969.1"/>
</dbReference>
<dbReference type="PROSITE" id="PS51257">
    <property type="entry name" value="PROKAR_LIPOPROTEIN"/>
    <property type="match status" value="1"/>
</dbReference>
<feature type="compositionally biased region" description="Polar residues" evidence="1">
    <location>
        <begin position="28"/>
        <end position="47"/>
    </location>
</feature>
<evidence type="ECO:0000313" key="4">
    <source>
        <dbReference type="Proteomes" id="UP000515679"/>
    </source>
</evidence>
<protein>
    <submittedName>
        <fullName evidence="3">Uncharacterized protein</fullName>
    </submittedName>
</protein>
<feature type="region of interest" description="Disordered" evidence="1">
    <location>
        <begin position="25"/>
        <end position="51"/>
    </location>
</feature>
<name>A0A7G5C4Y2_9BACL</name>
<gene>
    <name evidence="3" type="ORF">FPL14_26185</name>
</gene>
<dbReference type="AlphaFoldDB" id="A0A7G5C4Y2"/>
<dbReference type="EMBL" id="CP041969">
    <property type="protein sequence ID" value="QMV44266.1"/>
    <property type="molecule type" value="Genomic_DNA"/>
</dbReference>
<evidence type="ECO:0000256" key="1">
    <source>
        <dbReference type="SAM" id="MobiDB-lite"/>
    </source>
</evidence>
<feature type="chain" id="PRO_5028946774" evidence="2">
    <location>
        <begin position="26"/>
        <end position="366"/>
    </location>
</feature>
<keyword evidence="2" id="KW-0732">Signal</keyword>
<dbReference type="KEGG" id="cchl:FPL14_26185"/>